<dbReference type="PROSITE" id="PS00012">
    <property type="entry name" value="PHOSPHOPANTETHEINE"/>
    <property type="match status" value="1"/>
</dbReference>
<keyword evidence="1" id="KW-0596">Phosphopantetheine</keyword>
<feature type="domain" description="Carrier" evidence="3">
    <location>
        <begin position="4"/>
        <end position="79"/>
    </location>
</feature>
<proteinExistence type="predicted"/>
<accession>A0A6V8KLE0</accession>
<dbReference type="Proteomes" id="UP000482800">
    <property type="component" value="Unassembled WGS sequence"/>
</dbReference>
<dbReference type="RefSeq" id="WP_218579298.1">
    <property type="nucleotide sequence ID" value="NZ_BAABGO010000010.1"/>
</dbReference>
<evidence type="ECO:0000256" key="1">
    <source>
        <dbReference type="ARBA" id="ARBA00022450"/>
    </source>
</evidence>
<reference evidence="4 5" key="2">
    <citation type="submission" date="2020-03" db="EMBL/GenBank/DDBJ databases">
        <authorList>
            <person name="Ichikawa N."/>
            <person name="Kimura A."/>
            <person name="Kitahashi Y."/>
            <person name="Uohara A."/>
        </authorList>
    </citation>
    <scope>NUCLEOTIDE SEQUENCE [LARGE SCALE GENOMIC DNA]</scope>
    <source>
        <strain evidence="4 5">NBRC 108639</strain>
    </source>
</reference>
<dbReference type="SUPFAM" id="SSF47336">
    <property type="entry name" value="ACP-like"/>
    <property type="match status" value="1"/>
</dbReference>
<evidence type="ECO:0000256" key="2">
    <source>
        <dbReference type="ARBA" id="ARBA00022553"/>
    </source>
</evidence>
<organism evidence="4 5">
    <name type="scientific">Phytohabitans houttuyneae</name>
    <dbReference type="NCBI Taxonomy" id="1076126"/>
    <lineage>
        <taxon>Bacteria</taxon>
        <taxon>Bacillati</taxon>
        <taxon>Actinomycetota</taxon>
        <taxon>Actinomycetes</taxon>
        <taxon>Micromonosporales</taxon>
        <taxon>Micromonosporaceae</taxon>
    </lineage>
</organism>
<dbReference type="Gene3D" id="1.10.1200.10">
    <property type="entry name" value="ACP-like"/>
    <property type="match status" value="1"/>
</dbReference>
<evidence type="ECO:0000313" key="5">
    <source>
        <dbReference type="Proteomes" id="UP000482800"/>
    </source>
</evidence>
<evidence type="ECO:0000259" key="3">
    <source>
        <dbReference type="PROSITE" id="PS50075"/>
    </source>
</evidence>
<name>A0A6V8KLE0_9ACTN</name>
<dbReference type="InterPro" id="IPR006162">
    <property type="entry name" value="Ppantetheine_attach_site"/>
</dbReference>
<comment type="caution">
    <text evidence="4">The sequence shown here is derived from an EMBL/GenBank/DDBJ whole genome shotgun (WGS) entry which is preliminary data.</text>
</comment>
<reference evidence="4 5" key="1">
    <citation type="submission" date="2020-03" db="EMBL/GenBank/DDBJ databases">
        <title>Whole genome shotgun sequence of Phytohabitans houttuyneae NBRC 108639.</title>
        <authorList>
            <person name="Komaki H."/>
            <person name="Tamura T."/>
        </authorList>
    </citation>
    <scope>NUCLEOTIDE SEQUENCE [LARGE SCALE GENOMIC DNA]</scope>
    <source>
        <strain evidence="4 5">NBRC 108639</strain>
    </source>
</reference>
<dbReference type="EMBL" id="BLPF01000002">
    <property type="protein sequence ID" value="GFJ82567.1"/>
    <property type="molecule type" value="Genomic_DNA"/>
</dbReference>
<evidence type="ECO:0000313" key="4">
    <source>
        <dbReference type="EMBL" id="GFJ82567.1"/>
    </source>
</evidence>
<sequence>MNRDQVANDVERLTRQLMTDNSDRPIEPNDTFADLGLDSLKLVDLLGSAEIHFDIEVPDEEVGNFIRVQDLTEFVLSANSVGAAA</sequence>
<dbReference type="PROSITE" id="PS50075">
    <property type="entry name" value="CARRIER"/>
    <property type="match status" value="1"/>
</dbReference>
<dbReference type="AlphaFoldDB" id="A0A6V8KLE0"/>
<dbReference type="InterPro" id="IPR036736">
    <property type="entry name" value="ACP-like_sf"/>
</dbReference>
<gene>
    <name evidence="4" type="ORF">Phou_067470</name>
</gene>
<keyword evidence="5" id="KW-1185">Reference proteome</keyword>
<dbReference type="Pfam" id="PF00550">
    <property type="entry name" value="PP-binding"/>
    <property type="match status" value="1"/>
</dbReference>
<protein>
    <recommendedName>
        <fullName evidence="3">Carrier domain-containing protein</fullName>
    </recommendedName>
</protein>
<dbReference type="InterPro" id="IPR009081">
    <property type="entry name" value="PP-bd_ACP"/>
</dbReference>
<keyword evidence="2" id="KW-0597">Phosphoprotein</keyword>